<dbReference type="InterPro" id="IPR035642">
    <property type="entry name" value="MraZ_N"/>
</dbReference>
<keyword evidence="5 7" id="KW-0238">DNA-binding</keyword>
<dbReference type="PROSITE" id="PS51740">
    <property type="entry name" value="SPOVT_ABRB"/>
    <property type="match status" value="2"/>
</dbReference>
<comment type="subcellular location">
    <subcellularLocation>
        <location evidence="7">Cytoplasm</location>
        <location evidence="7">Nucleoid</location>
    </subcellularLocation>
</comment>
<keyword evidence="4 7" id="KW-0805">Transcription regulation</keyword>
<evidence type="ECO:0000256" key="7">
    <source>
        <dbReference type="HAMAP-Rule" id="MF_01008"/>
    </source>
</evidence>
<protein>
    <recommendedName>
        <fullName evidence="1 7">Transcriptional regulator MraZ</fullName>
    </recommendedName>
</protein>
<accession>A0ABP2KW69</accession>
<dbReference type="EMBL" id="AFBM01000001">
    <property type="protein sequence ID" value="EGF55135.1"/>
    <property type="molecule type" value="Genomic_DNA"/>
</dbReference>
<dbReference type="PANTHER" id="PTHR34701:SF1">
    <property type="entry name" value="TRANSCRIPTIONAL REGULATOR MRAZ"/>
    <property type="match status" value="1"/>
</dbReference>
<gene>
    <name evidence="7" type="primary">mraZ</name>
    <name evidence="9" type="ORF">HMPREF9445_00100</name>
</gene>
<dbReference type="CDD" id="cd16321">
    <property type="entry name" value="MraZ_C"/>
    <property type="match status" value="1"/>
</dbReference>
<dbReference type="NCBIfam" id="NF001483">
    <property type="entry name" value="PRK00326.3-5"/>
    <property type="match status" value="1"/>
</dbReference>
<evidence type="ECO:0000256" key="3">
    <source>
        <dbReference type="ARBA" id="ARBA00022737"/>
    </source>
</evidence>
<name>A0ABP2KW69_9BACE</name>
<keyword evidence="6 7" id="KW-0804">Transcription</keyword>
<keyword evidence="2 7" id="KW-0963">Cytoplasm</keyword>
<proteinExistence type="inferred from homology"/>
<feature type="domain" description="SpoVT-AbrB" evidence="8">
    <location>
        <begin position="20"/>
        <end position="67"/>
    </location>
</feature>
<dbReference type="HAMAP" id="MF_01008">
    <property type="entry name" value="MraZ"/>
    <property type="match status" value="1"/>
</dbReference>
<reference evidence="9 10" key="1">
    <citation type="submission" date="2011-02" db="EMBL/GenBank/DDBJ databases">
        <authorList>
            <person name="Weinstock G."/>
            <person name="Sodergren E."/>
            <person name="Clifton S."/>
            <person name="Fulton L."/>
            <person name="Fulton B."/>
            <person name="Courtney L."/>
            <person name="Fronick C."/>
            <person name="Harrison M."/>
            <person name="Strong C."/>
            <person name="Farmer C."/>
            <person name="Delahaunty K."/>
            <person name="Markovic C."/>
            <person name="Hall O."/>
            <person name="Minx P."/>
            <person name="Tomlinson C."/>
            <person name="Mitreva M."/>
            <person name="Hou S."/>
            <person name="Chen J."/>
            <person name="Wollam A."/>
            <person name="Pepin K.H."/>
            <person name="Johnson M."/>
            <person name="Bhonagiri V."/>
            <person name="Zhang X."/>
            <person name="Suruliraj S."/>
            <person name="Warren W."/>
            <person name="Chinwalla A."/>
            <person name="Mardis E.R."/>
            <person name="Wilson R.K."/>
        </authorList>
    </citation>
    <scope>NUCLEOTIDE SEQUENCE [LARGE SCALE GENOMIC DNA]</scope>
    <source>
        <strain evidence="9 10">YIT 12056</strain>
    </source>
</reference>
<dbReference type="InterPro" id="IPR003444">
    <property type="entry name" value="MraZ"/>
</dbReference>
<feature type="domain" description="SpoVT-AbrB" evidence="8">
    <location>
        <begin position="97"/>
        <end position="140"/>
    </location>
</feature>
<evidence type="ECO:0000256" key="2">
    <source>
        <dbReference type="ARBA" id="ARBA00022490"/>
    </source>
</evidence>
<dbReference type="CDD" id="cd16320">
    <property type="entry name" value="MraZ_N"/>
    <property type="match status" value="1"/>
</dbReference>
<evidence type="ECO:0000313" key="10">
    <source>
        <dbReference type="Proteomes" id="UP000010321"/>
    </source>
</evidence>
<comment type="caution">
    <text evidence="9">The sequence shown here is derived from an EMBL/GenBank/DDBJ whole genome shotgun (WGS) entry which is preliminary data.</text>
</comment>
<dbReference type="InterPro" id="IPR038619">
    <property type="entry name" value="MraZ_sf"/>
</dbReference>
<evidence type="ECO:0000259" key="8">
    <source>
        <dbReference type="PROSITE" id="PS51740"/>
    </source>
</evidence>
<keyword evidence="3" id="KW-0677">Repeat</keyword>
<dbReference type="InterPro" id="IPR035644">
    <property type="entry name" value="MraZ_C"/>
</dbReference>
<dbReference type="PANTHER" id="PTHR34701">
    <property type="entry name" value="TRANSCRIPTIONAL REGULATOR MRAZ"/>
    <property type="match status" value="1"/>
</dbReference>
<keyword evidence="10" id="KW-1185">Reference proteome</keyword>
<dbReference type="InterPro" id="IPR037914">
    <property type="entry name" value="SpoVT-AbrB_sf"/>
</dbReference>
<dbReference type="SUPFAM" id="SSF89447">
    <property type="entry name" value="AbrB/MazE/MraZ-like"/>
    <property type="match status" value="1"/>
</dbReference>
<dbReference type="Gene3D" id="3.40.1550.20">
    <property type="entry name" value="Transcriptional regulator MraZ domain"/>
    <property type="match status" value="1"/>
</dbReference>
<evidence type="ECO:0000256" key="5">
    <source>
        <dbReference type="ARBA" id="ARBA00023125"/>
    </source>
</evidence>
<evidence type="ECO:0000256" key="4">
    <source>
        <dbReference type="ARBA" id="ARBA00023015"/>
    </source>
</evidence>
<evidence type="ECO:0000256" key="6">
    <source>
        <dbReference type="ARBA" id="ARBA00023163"/>
    </source>
</evidence>
<comment type="similarity">
    <text evidence="7">Belongs to the MraZ family.</text>
</comment>
<comment type="subunit">
    <text evidence="7">Forms oligomers.</text>
</comment>
<evidence type="ECO:0000256" key="1">
    <source>
        <dbReference type="ARBA" id="ARBA00013860"/>
    </source>
</evidence>
<dbReference type="Pfam" id="PF02381">
    <property type="entry name" value="MraZ"/>
    <property type="match status" value="2"/>
</dbReference>
<dbReference type="InterPro" id="IPR020603">
    <property type="entry name" value="MraZ_dom"/>
</dbReference>
<evidence type="ECO:0000313" key="9">
    <source>
        <dbReference type="EMBL" id="EGF55135.1"/>
    </source>
</evidence>
<dbReference type="InterPro" id="IPR007159">
    <property type="entry name" value="SpoVT-AbrB_dom"/>
</dbReference>
<dbReference type="Proteomes" id="UP000010321">
    <property type="component" value="Unassembled WGS sequence"/>
</dbReference>
<organism evidence="9 10">
    <name type="scientific">Bacteroides clarus YIT 12056</name>
    <dbReference type="NCBI Taxonomy" id="762984"/>
    <lineage>
        <taxon>Bacteria</taxon>
        <taxon>Pseudomonadati</taxon>
        <taxon>Bacteroidota</taxon>
        <taxon>Bacteroidia</taxon>
        <taxon>Bacteroidales</taxon>
        <taxon>Bacteroidaceae</taxon>
        <taxon>Bacteroides</taxon>
    </lineage>
</organism>
<sequence>MCIFTVAYYNKVKMIRFLGNIEAKTDTKGRVFIPAGFRKQLQAASEERLVLRKDVFQECLILYPESVWFKTQTQLRRRLNKWNAKHQQIFRQFVSDAEIMVPDGNGRILLPKRYLQMAGIQSDVRFIGVDNTIEIWAKEKAEQPFMNPEEFSEALQDILGDENWEETEASDETAE</sequence>